<accession>A0A512NNP5</accession>
<evidence type="ECO:0000256" key="5">
    <source>
        <dbReference type="ARBA" id="ARBA00022989"/>
    </source>
</evidence>
<keyword evidence="5 7" id="KW-1133">Transmembrane helix</keyword>
<feature type="transmembrane region" description="Helical" evidence="7">
    <location>
        <begin position="28"/>
        <end position="51"/>
    </location>
</feature>
<dbReference type="InterPro" id="IPR000515">
    <property type="entry name" value="MetI-like"/>
</dbReference>
<dbReference type="RefSeq" id="WP_147155914.1">
    <property type="nucleotide sequence ID" value="NZ_BKAJ01000170.1"/>
</dbReference>
<dbReference type="GO" id="GO:0005886">
    <property type="term" value="C:plasma membrane"/>
    <property type="evidence" value="ECO:0007669"/>
    <property type="project" value="UniProtKB-SubCell"/>
</dbReference>
<dbReference type="SUPFAM" id="SSF161098">
    <property type="entry name" value="MetI-like"/>
    <property type="match status" value="1"/>
</dbReference>
<dbReference type="InterPro" id="IPR035906">
    <property type="entry name" value="MetI-like_sf"/>
</dbReference>
<keyword evidence="2 7" id="KW-0813">Transport</keyword>
<feature type="transmembrane region" description="Helical" evidence="7">
    <location>
        <begin position="264"/>
        <end position="287"/>
    </location>
</feature>
<evidence type="ECO:0000256" key="1">
    <source>
        <dbReference type="ARBA" id="ARBA00004651"/>
    </source>
</evidence>
<feature type="transmembrane region" description="Helical" evidence="7">
    <location>
        <begin position="208"/>
        <end position="230"/>
    </location>
</feature>
<dbReference type="OrthoDB" id="9766870at2"/>
<evidence type="ECO:0000313" key="10">
    <source>
        <dbReference type="Proteomes" id="UP000321058"/>
    </source>
</evidence>
<reference evidence="9 10" key="1">
    <citation type="submission" date="2019-07" db="EMBL/GenBank/DDBJ databases">
        <title>Whole genome shotgun sequence of Reyranella soli NBRC 108950.</title>
        <authorList>
            <person name="Hosoyama A."/>
            <person name="Uohara A."/>
            <person name="Ohji S."/>
            <person name="Ichikawa N."/>
        </authorList>
    </citation>
    <scope>NUCLEOTIDE SEQUENCE [LARGE SCALE GENOMIC DNA]</scope>
    <source>
        <strain evidence="9 10">NBRC 108950</strain>
    </source>
</reference>
<dbReference type="AlphaFoldDB" id="A0A512NNP5"/>
<dbReference type="Pfam" id="PF00528">
    <property type="entry name" value="BPD_transp_1"/>
    <property type="match status" value="1"/>
</dbReference>
<keyword evidence="3" id="KW-1003">Cell membrane</keyword>
<feature type="transmembrane region" description="Helical" evidence="7">
    <location>
        <begin position="143"/>
        <end position="167"/>
    </location>
</feature>
<evidence type="ECO:0000256" key="2">
    <source>
        <dbReference type="ARBA" id="ARBA00022448"/>
    </source>
</evidence>
<evidence type="ECO:0000313" key="9">
    <source>
        <dbReference type="EMBL" id="GEP60573.1"/>
    </source>
</evidence>
<evidence type="ECO:0000256" key="7">
    <source>
        <dbReference type="RuleBase" id="RU363032"/>
    </source>
</evidence>
<feature type="domain" description="ABC transmembrane type-1" evidence="8">
    <location>
        <begin position="95"/>
        <end position="284"/>
    </location>
</feature>
<evidence type="ECO:0000256" key="6">
    <source>
        <dbReference type="ARBA" id="ARBA00023136"/>
    </source>
</evidence>
<keyword evidence="10" id="KW-1185">Reference proteome</keyword>
<comment type="similarity">
    <text evidence="7">Belongs to the binding-protein-dependent transport system permease family.</text>
</comment>
<feature type="transmembrane region" description="Helical" evidence="7">
    <location>
        <begin position="99"/>
        <end position="123"/>
    </location>
</feature>
<dbReference type="GO" id="GO:0055085">
    <property type="term" value="P:transmembrane transport"/>
    <property type="evidence" value="ECO:0007669"/>
    <property type="project" value="InterPro"/>
</dbReference>
<gene>
    <name evidence="9" type="ORF">RSO01_77390</name>
</gene>
<proteinExistence type="inferred from homology"/>
<evidence type="ECO:0000256" key="4">
    <source>
        <dbReference type="ARBA" id="ARBA00022692"/>
    </source>
</evidence>
<organism evidence="9 10">
    <name type="scientific">Reyranella soli</name>
    <dbReference type="NCBI Taxonomy" id="1230389"/>
    <lineage>
        <taxon>Bacteria</taxon>
        <taxon>Pseudomonadati</taxon>
        <taxon>Pseudomonadota</taxon>
        <taxon>Alphaproteobacteria</taxon>
        <taxon>Hyphomicrobiales</taxon>
        <taxon>Reyranellaceae</taxon>
        <taxon>Reyranella</taxon>
    </lineage>
</organism>
<comment type="caution">
    <text evidence="9">The sequence shown here is derived from an EMBL/GenBank/DDBJ whole genome shotgun (WGS) entry which is preliminary data.</text>
</comment>
<dbReference type="Proteomes" id="UP000321058">
    <property type="component" value="Unassembled WGS sequence"/>
</dbReference>
<evidence type="ECO:0000256" key="3">
    <source>
        <dbReference type="ARBA" id="ARBA00022475"/>
    </source>
</evidence>
<name>A0A512NNP5_9HYPH</name>
<dbReference type="PANTHER" id="PTHR43386">
    <property type="entry name" value="OLIGOPEPTIDE TRANSPORT SYSTEM PERMEASE PROTEIN APPC"/>
    <property type="match status" value="1"/>
</dbReference>
<protein>
    <submittedName>
        <fullName evidence="9">ABC transporter permease</fullName>
    </submittedName>
</protein>
<evidence type="ECO:0000259" key="8">
    <source>
        <dbReference type="PROSITE" id="PS50928"/>
    </source>
</evidence>
<comment type="subcellular location">
    <subcellularLocation>
        <location evidence="1 7">Cell membrane</location>
        <topology evidence="1 7">Multi-pass membrane protein</topology>
    </subcellularLocation>
</comment>
<dbReference type="PROSITE" id="PS50928">
    <property type="entry name" value="ABC_TM1"/>
    <property type="match status" value="1"/>
</dbReference>
<dbReference type="EMBL" id="BKAJ01000170">
    <property type="protein sequence ID" value="GEP60573.1"/>
    <property type="molecule type" value="Genomic_DNA"/>
</dbReference>
<keyword evidence="4 7" id="KW-0812">Transmembrane</keyword>
<keyword evidence="6 7" id="KW-0472">Membrane</keyword>
<dbReference type="CDD" id="cd06261">
    <property type="entry name" value="TM_PBP2"/>
    <property type="match status" value="1"/>
</dbReference>
<dbReference type="PANTHER" id="PTHR43386:SF25">
    <property type="entry name" value="PEPTIDE ABC TRANSPORTER PERMEASE PROTEIN"/>
    <property type="match status" value="1"/>
</dbReference>
<sequence length="296" mass="31988">MAVRDALPAPLPTSGLSVIARRIARLPFAVSLATLWLALMVVVALGADLLLPYSITAFDLKARLSPPLFFGGTFAHPLGTDELGRDVLSRLIMSIRMSLLIALFGTLIAATLGTLLGILAAHFRRFVETLILMAIDFQASMPFMIIALSVLAFFGNSLPLFIGLMGFHSWERYARITRGLTLAANEQGYASAVRQLGAGPGRIYGRHVLPNIASTLIVSMTLTFPEIILLESGLSFLGLGVQPPLTSLGNMVGYGREYITRAPWIMLAPATVIVLTTLSISLLGDWVRDKLDPTLR</sequence>
<dbReference type="Gene3D" id="1.10.3720.10">
    <property type="entry name" value="MetI-like"/>
    <property type="match status" value="1"/>
</dbReference>
<dbReference type="InterPro" id="IPR050366">
    <property type="entry name" value="BP-dependent_transpt_permease"/>
</dbReference>